<keyword evidence="3" id="KW-0472">Membrane</keyword>
<evidence type="ECO:0000259" key="4">
    <source>
        <dbReference type="Pfam" id="PF02397"/>
    </source>
</evidence>
<evidence type="ECO:0000313" key="6">
    <source>
        <dbReference type="Proteomes" id="UP000058599"/>
    </source>
</evidence>
<evidence type="ECO:0000256" key="3">
    <source>
        <dbReference type="SAM" id="Phobius"/>
    </source>
</evidence>
<feature type="domain" description="Bacterial sugar transferase" evidence="4">
    <location>
        <begin position="253"/>
        <end position="441"/>
    </location>
</feature>
<feature type="transmembrane region" description="Helical" evidence="3">
    <location>
        <begin position="99"/>
        <end position="120"/>
    </location>
</feature>
<accession>A0AA86GKQ6</accession>
<dbReference type="EMBL" id="CP012199">
    <property type="protein sequence ID" value="AMG74729.1"/>
    <property type="molecule type" value="Genomic_DNA"/>
</dbReference>
<evidence type="ECO:0000313" key="5">
    <source>
        <dbReference type="EMBL" id="AMG74729.1"/>
    </source>
</evidence>
<dbReference type="GO" id="GO:0000271">
    <property type="term" value="P:polysaccharide biosynthetic process"/>
    <property type="evidence" value="ECO:0007669"/>
    <property type="project" value="UniProtKB-KW"/>
</dbReference>
<comment type="similarity">
    <text evidence="1">Belongs to the bacterial sugar transferase family.</text>
</comment>
<feature type="transmembrane region" description="Helical" evidence="3">
    <location>
        <begin position="255"/>
        <end position="279"/>
    </location>
</feature>
<organism evidence="5 6">
    <name type="scientific">Sphingopyxis granuli</name>
    <dbReference type="NCBI Taxonomy" id="267128"/>
    <lineage>
        <taxon>Bacteria</taxon>
        <taxon>Pseudomonadati</taxon>
        <taxon>Pseudomonadota</taxon>
        <taxon>Alphaproteobacteria</taxon>
        <taxon>Sphingomonadales</taxon>
        <taxon>Sphingomonadaceae</taxon>
        <taxon>Sphingopyxis</taxon>
    </lineage>
</organism>
<reference evidence="5 6" key="1">
    <citation type="journal article" date="2016" name="BMC Genomics">
        <title>Genomic analysis of the nitrate-respiring Sphingopyxis granuli (formerly Sphingomonas macrogoltabida) strain TFA.</title>
        <authorList>
            <person name="Garcia-Romero I."/>
            <person name="Perez-Pulido A.J."/>
            <person name="Gonzalez-Flores Y.E."/>
            <person name="Reyes-Ramirez F."/>
            <person name="Santero E."/>
            <person name="Floriano B."/>
        </authorList>
    </citation>
    <scope>NUCLEOTIDE SEQUENCE [LARGE SCALE GENOMIC DNA]</scope>
    <source>
        <strain evidence="5 6">TFA</strain>
    </source>
</reference>
<protein>
    <submittedName>
        <fullName evidence="5">UDP-N-acetylgalactosamine-undecaprenyl-phosphate N-acetylgalactosaminephosphotransferase</fullName>
        <ecNumber evidence="5">2.7.8.40</ecNumber>
        <ecNumber evidence="5">2.7.8.6</ecNumber>
    </submittedName>
</protein>
<dbReference type="EC" id="2.7.8.40" evidence="5"/>
<dbReference type="EC" id="2.7.8.6" evidence="5"/>
<dbReference type="AlphaFoldDB" id="A0AA86GKQ6"/>
<evidence type="ECO:0000256" key="2">
    <source>
        <dbReference type="ARBA" id="ARBA00023169"/>
    </source>
</evidence>
<dbReference type="Proteomes" id="UP000058599">
    <property type="component" value="Chromosome"/>
</dbReference>
<keyword evidence="6" id="KW-1185">Reference proteome</keyword>
<feature type="transmembrane region" description="Helical" evidence="3">
    <location>
        <begin position="67"/>
        <end position="87"/>
    </location>
</feature>
<dbReference type="KEGG" id="sgi:SGRAN_2366"/>
<sequence length="447" mass="50363">MRQKAEHESPFIVKAVEHPIRSRRSWSFALGSFRIQLLLCLGLGLLLPVSIYAFYVFGNWGAVIANVAARNSVIAGAIATLVGVIVVRKLGEFPGTIGASYIFPAFAATYSIVVATILFARAPYSGILLFLIFSASLVTRFAIGALEQRSDKRLYFLVPGGGIERIRRDLEVPCIMLTSPQLPHQPGAIIVADLHHDHSAEWERAFATAALRGIGVYHYKQVWEAQTGMVRIEKLSENSLGSLIPSNSYAKMKRLIDVVLTVFILPFLLVPLLVAAVLIRLDSPGPVFFRQERIGYRGRPFDVLKFRTMRISTPAAADDDPVHRAITRDGDDRITRVGRFLRQTRIDELPQLYNILRGEMSWIGPRPEARPLSEWYEREIPFYSYRHIVRPGVTGWAQVNQGHVAGISEVHDKLRFDFYYIKNFSMWIELVILFKTVLVVIRGFGAK</sequence>
<name>A0AA86GKQ6_9SPHN</name>
<gene>
    <name evidence="5" type="primary">wecA</name>
    <name evidence="5" type="ORF">SGRAN_2366</name>
</gene>
<proteinExistence type="inferred from homology"/>
<keyword evidence="2" id="KW-0270">Exopolysaccharide synthesis</keyword>
<feature type="transmembrane region" description="Helical" evidence="3">
    <location>
        <begin position="126"/>
        <end position="146"/>
    </location>
</feature>
<keyword evidence="3" id="KW-0812">Transmembrane</keyword>
<keyword evidence="5" id="KW-0808">Transferase</keyword>
<dbReference type="InterPro" id="IPR003362">
    <property type="entry name" value="Bact_transf"/>
</dbReference>
<feature type="transmembrane region" description="Helical" evidence="3">
    <location>
        <begin position="33"/>
        <end position="55"/>
    </location>
</feature>
<dbReference type="Pfam" id="PF02397">
    <property type="entry name" value="Bac_transf"/>
    <property type="match status" value="1"/>
</dbReference>
<dbReference type="GO" id="GO:0047360">
    <property type="term" value="F:undecaprenyl-phosphate galactose phosphotransferase activity"/>
    <property type="evidence" value="ECO:0007669"/>
    <property type="project" value="UniProtKB-EC"/>
</dbReference>
<evidence type="ECO:0000256" key="1">
    <source>
        <dbReference type="ARBA" id="ARBA00006464"/>
    </source>
</evidence>
<dbReference type="PANTHER" id="PTHR30576">
    <property type="entry name" value="COLANIC BIOSYNTHESIS UDP-GLUCOSE LIPID CARRIER TRANSFERASE"/>
    <property type="match status" value="1"/>
</dbReference>
<dbReference type="PANTHER" id="PTHR30576:SF0">
    <property type="entry name" value="UNDECAPRENYL-PHOSPHATE N-ACETYLGALACTOSAMINYL 1-PHOSPHATE TRANSFERASE-RELATED"/>
    <property type="match status" value="1"/>
</dbReference>
<keyword evidence="3" id="KW-1133">Transmembrane helix</keyword>
<feature type="transmembrane region" description="Helical" evidence="3">
    <location>
        <begin position="424"/>
        <end position="444"/>
    </location>
</feature>